<dbReference type="RefSeq" id="WP_226747177.1">
    <property type="nucleotide sequence ID" value="NZ_JAJATZ010000001.1"/>
</dbReference>
<feature type="coiled-coil region" evidence="1">
    <location>
        <begin position="309"/>
        <end position="343"/>
    </location>
</feature>
<protein>
    <submittedName>
        <fullName evidence="2">TolC family protein</fullName>
    </submittedName>
</protein>
<keyword evidence="1" id="KW-0175">Coiled coil</keyword>
<dbReference type="Proteomes" id="UP001138961">
    <property type="component" value="Unassembled WGS sequence"/>
</dbReference>
<evidence type="ECO:0000313" key="2">
    <source>
        <dbReference type="EMBL" id="MCB5198204.1"/>
    </source>
</evidence>
<keyword evidence="3" id="KW-1185">Reference proteome</keyword>
<sequence length="409" mass="43294">MARAQGTPLDFAGAAAAPTMDATLPGGDTSNIIAGLKARRTVLNDGLYADVARAAVSNRTSQAEQDLRAARFRAQAQSKNWLPSMGPQVSLSSVGSLVTTLFIEQTILDNGRNKAERAYANAEVEVASVTYAQDANDRAFEALNLLLTAQTAEARAAVNAAALPQLERYAYIMDERVKGGVSSPVDASIVHQKLQQMRADRDLDLEGAASARAELAAMTGAPVTASTTDAAFRTELTAQPLPDLKAEAEATLAGAEADAGRAGFFPRLAGIASIGDSSDVGLTAQMDQDIGFGTRDAMRAIEAQRVAAIAAVSETREDTARTLAKLEAERSSLTRQLVQAEELAQGAAQAFDTYVQAQRDGQRTVREVVTLMESRVGTARRAASLRYDIIRNDLKIAALRGVLVDGDIL</sequence>
<gene>
    <name evidence="2" type="ORF">LGQ03_03020</name>
</gene>
<proteinExistence type="predicted"/>
<accession>A0ABS8BR41</accession>
<evidence type="ECO:0000313" key="3">
    <source>
        <dbReference type="Proteomes" id="UP001138961"/>
    </source>
</evidence>
<evidence type="ECO:0000256" key="1">
    <source>
        <dbReference type="SAM" id="Coils"/>
    </source>
</evidence>
<dbReference type="Gene3D" id="1.20.1600.10">
    <property type="entry name" value="Outer membrane efflux proteins (OEP)"/>
    <property type="match status" value="1"/>
</dbReference>
<name>A0ABS8BR41_9RHOB</name>
<reference evidence="2" key="1">
    <citation type="submission" date="2021-10" db="EMBL/GenBank/DDBJ databases">
        <title>Loktanella gaetbuli sp. nov., isolated from a tidal flat.</title>
        <authorList>
            <person name="Park S."/>
            <person name="Yoon J.-H."/>
        </authorList>
    </citation>
    <scope>NUCLEOTIDE SEQUENCE</scope>
    <source>
        <strain evidence="2">TSTF-M6</strain>
    </source>
</reference>
<organism evidence="2 3">
    <name type="scientific">Loktanella gaetbuli</name>
    <dbReference type="NCBI Taxonomy" id="2881335"/>
    <lineage>
        <taxon>Bacteria</taxon>
        <taxon>Pseudomonadati</taxon>
        <taxon>Pseudomonadota</taxon>
        <taxon>Alphaproteobacteria</taxon>
        <taxon>Rhodobacterales</taxon>
        <taxon>Roseobacteraceae</taxon>
        <taxon>Loktanella</taxon>
    </lineage>
</organism>
<dbReference type="SUPFAM" id="SSF56954">
    <property type="entry name" value="Outer membrane efflux proteins (OEP)"/>
    <property type="match status" value="1"/>
</dbReference>
<comment type="caution">
    <text evidence="2">The sequence shown here is derived from an EMBL/GenBank/DDBJ whole genome shotgun (WGS) entry which is preliminary data.</text>
</comment>
<dbReference type="EMBL" id="JAJATZ010000001">
    <property type="protein sequence ID" value="MCB5198204.1"/>
    <property type="molecule type" value="Genomic_DNA"/>
</dbReference>